<dbReference type="Proteomes" id="UP000597341">
    <property type="component" value="Unassembled WGS sequence"/>
</dbReference>
<keyword evidence="2 5" id="KW-0812">Transmembrane</keyword>
<accession>A0ABQ3HM66</accession>
<evidence type="ECO:0000256" key="3">
    <source>
        <dbReference type="ARBA" id="ARBA00022989"/>
    </source>
</evidence>
<feature type="transmembrane region" description="Helical" evidence="5">
    <location>
        <begin position="214"/>
        <end position="233"/>
    </location>
</feature>
<comment type="caution">
    <text evidence="7">The sequence shown here is derived from an EMBL/GenBank/DDBJ whole genome shotgun (WGS) entry which is preliminary data.</text>
</comment>
<evidence type="ECO:0000256" key="1">
    <source>
        <dbReference type="ARBA" id="ARBA00004141"/>
    </source>
</evidence>
<dbReference type="PANTHER" id="PTHR31310">
    <property type="match status" value="1"/>
</dbReference>
<name>A0ABQ3HM66_9ACTN</name>
<organism evidence="7 8">
    <name type="scientific">Nocardioides flavus</name>
    <name type="common">ex Wang et al. 2016</name>
    <dbReference type="NCBI Taxonomy" id="2058780"/>
    <lineage>
        <taxon>Bacteria</taxon>
        <taxon>Bacillati</taxon>
        <taxon>Actinomycetota</taxon>
        <taxon>Actinomycetes</taxon>
        <taxon>Propionibacteriales</taxon>
        <taxon>Nocardioidaceae</taxon>
        <taxon>Nocardioides</taxon>
    </lineage>
</organism>
<comment type="subcellular location">
    <subcellularLocation>
        <location evidence="1">Membrane</location>
        <topology evidence="1">Multi-pass membrane protein</topology>
    </subcellularLocation>
</comment>
<dbReference type="CDD" id="cd03386">
    <property type="entry name" value="PAP2_Aur1_like"/>
    <property type="match status" value="1"/>
</dbReference>
<evidence type="ECO:0000256" key="2">
    <source>
        <dbReference type="ARBA" id="ARBA00022692"/>
    </source>
</evidence>
<dbReference type="InterPro" id="IPR026841">
    <property type="entry name" value="Aur1/Ipt1"/>
</dbReference>
<sequence length="267" mass="28536">MTSLLLSRGPGAIGALVELGVVGVAVLADVAVRRLTLDDLDRAVDHAHDLDRLQQALHLDWERAAQRGLASADWLEPVASWFYVWGYLPVLAGALVVLFARFPRDYARLRNALVAGGILGLPVYALYPLAPPRLAGLGFTDTVDASLVADAARPVGIANELAAMPSFHVGYLVVVSVVLWRLTRSPWVRAWCVLHPVAMCWVVLATANHWVLDLPAGVLLGVVGVVVAGWIEARSPAARAERLWDAPVATPNVGVGSEHRAEGDGHG</sequence>
<evidence type="ECO:0000256" key="4">
    <source>
        <dbReference type="ARBA" id="ARBA00023136"/>
    </source>
</evidence>
<feature type="transmembrane region" description="Helical" evidence="5">
    <location>
        <begin position="112"/>
        <end position="130"/>
    </location>
</feature>
<protein>
    <recommendedName>
        <fullName evidence="6">Inositolphosphotransferase Aur1/Ipt1 domain-containing protein</fullName>
    </recommendedName>
</protein>
<feature type="transmembrane region" description="Helical" evidence="5">
    <location>
        <begin position="12"/>
        <end position="32"/>
    </location>
</feature>
<feature type="transmembrane region" description="Helical" evidence="5">
    <location>
        <begin position="161"/>
        <end position="180"/>
    </location>
</feature>
<dbReference type="InterPro" id="IPR052185">
    <property type="entry name" value="IPC_Synthase-Related"/>
</dbReference>
<proteinExistence type="predicted"/>
<reference evidence="8" key="1">
    <citation type="journal article" date="2019" name="Int. J. Syst. Evol. Microbiol.">
        <title>The Global Catalogue of Microorganisms (GCM) 10K type strain sequencing project: providing services to taxonomists for standard genome sequencing and annotation.</title>
        <authorList>
            <consortium name="The Broad Institute Genomics Platform"/>
            <consortium name="The Broad Institute Genome Sequencing Center for Infectious Disease"/>
            <person name="Wu L."/>
            <person name="Ma J."/>
        </authorList>
    </citation>
    <scope>NUCLEOTIDE SEQUENCE [LARGE SCALE GENOMIC DNA]</scope>
    <source>
        <strain evidence="8">CGMCC 1.12791</strain>
    </source>
</reference>
<feature type="transmembrane region" description="Helical" evidence="5">
    <location>
        <begin position="81"/>
        <end position="100"/>
    </location>
</feature>
<evidence type="ECO:0000313" key="7">
    <source>
        <dbReference type="EMBL" id="GHE18777.1"/>
    </source>
</evidence>
<evidence type="ECO:0000313" key="8">
    <source>
        <dbReference type="Proteomes" id="UP000597341"/>
    </source>
</evidence>
<feature type="transmembrane region" description="Helical" evidence="5">
    <location>
        <begin position="187"/>
        <end position="208"/>
    </location>
</feature>
<feature type="domain" description="Inositolphosphotransferase Aur1/Ipt1" evidence="6">
    <location>
        <begin position="49"/>
        <end position="226"/>
    </location>
</feature>
<keyword evidence="4 5" id="KW-0472">Membrane</keyword>
<evidence type="ECO:0000259" key="6">
    <source>
        <dbReference type="Pfam" id="PF14378"/>
    </source>
</evidence>
<evidence type="ECO:0000256" key="5">
    <source>
        <dbReference type="SAM" id="Phobius"/>
    </source>
</evidence>
<gene>
    <name evidence="7" type="ORF">GCM10011376_33870</name>
</gene>
<keyword evidence="3 5" id="KW-1133">Transmembrane helix</keyword>
<dbReference type="EMBL" id="BNAD01000013">
    <property type="protein sequence ID" value="GHE18777.1"/>
    <property type="molecule type" value="Genomic_DNA"/>
</dbReference>
<dbReference type="PANTHER" id="PTHR31310:SF7">
    <property type="entry name" value="PA-PHOSPHATASE RELATED-FAMILY PROTEIN DDB_G0268928"/>
    <property type="match status" value="1"/>
</dbReference>
<dbReference type="Pfam" id="PF14378">
    <property type="entry name" value="PAP2_3"/>
    <property type="match status" value="1"/>
</dbReference>
<keyword evidence="8" id="KW-1185">Reference proteome</keyword>
<dbReference type="RefSeq" id="WP_191280672.1">
    <property type="nucleotide sequence ID" value="NZ_BNAD01000013.1"/>
</dbReference>